<proteinExistence type="predicted"/>
<dbReference type="PANTHER" id="PTHR33608:SF6">
    <property type="entry name" value="BLL2464 PROTEIN"/>
    <property type="match status" value="1"/>
</dbReference>
<keyword evidence="3" id="KW-1185">Reference proteome</keyword>
<comment type="caution">
    <text evidence="2">The sequence shown here is derived from an EMBL/GenBank/DDBJ whole genome shotgun (WGS) entry which is preliminary data.</text>
</comment>
<organism evidence="2 3">
    <name type="scientific">Chelatococcus asaccharovorans</name>
    <dbReference type="NCBI Taxonomy" id="28210"/>
    <lineage>
        <taxon>Bacteria</taxon>
        <taxon>Pseudomonadati</taxon>
        <taxon>Pseudomonadota</taxon>
        <taxon>Alphaproteobacteria</taxon>
        <taxon>Hyphomicrobiales</taxon>
        <taxon>Chelatococcaceae</taxon>
        <taxon>Chelatococcus</taxon>
    </lineage>
</organism>
<feature type="domain" description="DUF58" evidence="1">
    <location>
        <begin position="62"/>
        <end position="264"/>
    </location>
</feature>
<dbReference type="EMBL" id="QJJK01000009">
    <property type="protein sequence ID" value="PXW55671.1"/>
    <property type="molecule type" value="Genomic_DNA"/>
</dbReference>
<sequence length="313" mass="34402">MARVEVLPLADRSPGRREADAAMSLAERLPRIVLEARRVSASVAHGIHGRRRAGTGESFWQFRPFTSGEAMARIDWRRSARDDRLYVREREWEAAQSVWLWMDRSASMGFTSTLASASKIERALVIGLALGDALVEGGERIGLMGAMPPRASRRIVELLAEAIVADTQGLKADLPPPQALPPLNEAILISDFLVEPARLRNVVETIAARGARGHCVMIIDPVEETFPFRGQAELENPEDGTHLRIGDATTWGEDYRRRIARHRDEVTAALASRGWTLSLHHTDQPASGVVLRLLNLIATSRGAAALQPLAPGR</sequence>
<dbReference type="AlphaFoldDB" id="A0A2V3U0X8"/>
<dbReference type="OrthoDB" id="9794556at2"/>
<protein>
    <submittedName>
        <fullName evidence="2">Uncharacterized protein DUF58</fullName>
    </submittedName>
</protein>
<evidence type="ECO:0000313" key="3">
    <source>
        <dbReference type="Proteomes" id="UP000248021"/>
    </source>
</evidence>
<gene>
    <name evidence="2" type="ORF">C7450_10979</name>
</gene>
<dbReference type="Pfam" id="PF01882">
    <property type="entry name" value="DUF58"/>
    <property type="match status" value="1"/>
</dbReference>
<dbReference type="Proteomes" id="UP000248021">
    <property type="component" value="Unassembled WGS sequence"/>
</dbReference>
<evidence type="ECO:0000313" key="2">
    <source>
        <dbReference type="EMBL" id="PXW55671.1"/>
    </source>
</evidence>
<name>A0A2V3U0X8_9HYPH</name>
<accession>A0A2V3U0X8</accession>
<evidence type="ECO:0000259" key="1">
    <source>
        <dbReference type="Pfam" id="PF01882"/>
    </source>
</evidence>
<dbReference type="PANTHER" id="PTHR33608">
    <property type="entry name" value="BLL2464 PROTEIN"/>
    <property type="match status" value="1"/>
</dbReference>
<dbReference type="InterPro" id="IPR002881">
    <property type="entry name" value="DUF58"/>
</dbReference>
<dbReference type="RefSeq" id="WP_110376462.1">
    <property type="nucleotide sequence ID" value="NZ_CAKNFM010000006.1"/>
</dbReference>
<reference evidence="2 3" key="1">
    <citation type="submission" date="2018-05" db="EMBL/GenBank/DDBJ databases">
        <title>Genomic Encyclopedia of Type Strains, Phase IV (KMG-IV): sequencing the most valuable type-strain genomes for metagenomic binning, comparative biology and taxonomic classification.</title>
        <authorList>
            <person name="Goeker M."/>
        </authorList>
    </citation>
    <scope>NUCLEOTIDE SEQUENCE [LARGE SCALE GENOMIC DNA]</scope>
    <source>
        <strain evidence="2 3">DSM 6462</strain>
    </source>
</reference>